<dbReference type="GO" id="GO:0019367">
    <property type="term" value="P:fatty acid elongation, saturated fatty acid"/>
    <property type="evidence" value="ECO:0007669"/>
    <property type="project" value="TreeGrafter"/>
</dbReference>
<evidence type="ECO:0000256" key="4">
    <source>
        <dbReference type="ARBA" id="ARBA00022679"/>
    </source>
</evidence>
<comment type="catalytic activity">
    <reaction evidence="11">
        <text>a very-long-chain acyl-CoA + malonyl-CoA + H(+) = a very-long-chain 3-oxoacyl-CoA + CO2 + CoA</text>
        <dbReference type="Rhea" id="RHEA:32727"/>
        <dbReference type="ChEBI" id="CHEBI:15378"/>
        <dbReference type="ChEBI" id="CHEBI:16526"/>
        <dbReference type="ChEBI" id="CHEBI:57287"/>
        <dbReference type="ChEBI" id="CHEBI:57384"/>
        <dbReference type="ChEBI" id="CHEBI:90725"/>
        <dbReference type="ChEBI" id="CHEBI:90736"/>
        <dbReference type="EC" id="2.3.1.199"/>
    </reaction>
</comment>
<dbReference type="GO" id="GO:0034625">
    <property type="term" value="P:fatty acid elongation, monounsaturated fatty acid"/>
    <property type="evidence" value="ECO:0007669"/>
    <property type="project" value="TreeGrafter"/>
</dbReference>
<comment type="caution">
    <text evidence="14">The sequence shown here is derived from an EMBL/GenBank/DDBJ whole genome shotgun (WGS) entry which is preliminary data.</text>
</comment>
<dbReference type="PANTHER" id="PTHR11157">
    <property type="entry name" value="FATTY ACID ACYL TRANSFERASE-RELATED"/>
    <property type="match status" value="1"/>
</dbReference>
<protein>
    <recommendedName>
        <fullName evidence="12">Elongation of fatty acids protein</fullName>
        <ecNumber evidence="12">2.3.1.-</ecNumber>
    </recommendedName>
</protein>
<accession>A0A9P5G5B8</accession>
<dbReference type="EC" id="2.3.1.-" evidence="12"/>
<evidence type="ECO:0000256" key="5">
    <source>
        <dbReference type="ARBA" id="ARBA00022692"/>
    </source>
</evidence>
<evidence type="ECO:0000256" key="2">
    <source>
        <dbReference type="ARBA" id="ARBA00007263"/>
    </source>
</evidence>
<evidence type="ECO:0000256" key="7">
    <source>
        <dbReference type="ARBA" id="ARBA00022989"/>
    </source>
</evidence>
<keyword evidence="3 12" id="KW-0444">Lipid biosynthesis</keyword>
<name>A0A9P5G5B8_GEOCN</name>
<comment type="subcellular location">
    <subcellularLocation>
        <location evidence="1">Membrane</location>
        <topology evidence="1">Multi-pass membrane protein</topology>
    </subcellularLocation>
</comment>
<keyword evidence="10 12" id="KW-0275">Fatty acid biosynthesis</keyword>
<dbReference type="Pfam" id="PF01151">
    <property type="entry name" value="ELO"/>
    <property type="match status" value="1"/>
</dbReference>
<feature type="transmembrane region" description="Helical" evidence="12">
    <location>
        <begin position="45"/>
        <end position="69"/>
    </location>
</feature>
<keyword evidence="4 12" id="KW-0808">Transferase</keyword>
<evidence type="ECO:0000313" key="14">
    <source>
        <dbReference type="EMBL" id="KAF5099621.1"/>
    </source>
</evidence>
<evidence type="ECO:0000256" key="1">
    <source>
        <dbReference type="ARBA" id="ARBA00004141"/>
    </source>
</evidence>
<evidence type="ECO:0000256" key="3">
    <source>
        <dbReference type="ARBA" id="ARBA00022516"/>
    </source>
</evidence>
<evidence type="ECO:0000256" key="13">
    <source>
        <dbReference type="SAM" id="MobiDB-lite"/>
    </source>
</evidence>
<keyword evidence="9 12" id="KW-0472">Membrane</keyword>
<dbReference type="GO" id="GO:0009922">
    <property type="term" value="F:fatty acid elongase activity"/>
    <property type="evidence" value="ECO:0007669"/>
    <property type="project" value="UniProtKB-EC"/>
</dbReference>
<feature type="region of interest" description="Disordered" evidence="13">
    <location>
        <begin position="304"/>
        <end position="323"/>
    </location>
</feature>
<evidence type="ECO:0000256" key="12">
    <source>
        <dbReference type="RuleBase" id="RU361115"/>
    </source>
</evidence>
<dbReference type="PANTHER" id="PTHR11157:SF134">
    <property type="entry name" value="ELONGATION OF FATTY ACIDS PROTEIN 1-RELATED"/>
    <property type="match status" value="1"/>
</dbReference>
<evidence type="ECO:0000256" key="11">
    <source>
        <dbReference type="ARBA" id="ARBA00047375"/>
    </source>
</evidence>
<reference evidence="14" key="2">
    <citation type="submission" date="2020-01" db="EMBL/GenBank/DDBJ databases">
        <authorList>
            <person name="Perkins V."/>
            <person name="Lessard M.-H."/>
            <person name="Dugat-Bony E."/>
            <person name="Frenette M."/>
            <person name="Labrie S."/>
        </authorList>
    </citation>
    <scope>NUCLEOTIDE SEQUENCE</scope>
    <source>
        <strain evidence="14">LMA-70</strain>
    </source>
</reference>
<dbReference type="GO" id="GO:0005789">
    <property type="term" value="C:endoplasmic reticulum membrane"/>
    <property type="evidence" value="ECO:0007669"/>
    <property type="project" value="TreeGrafter"/>
</dbReference>
<feature type="transmembrane region" description="Helical" evidence="12">
    <location>
        <begin position="222"/>
        <end position="240"/>
    </location>
</feature>
<dbReference type="InterPro" id="IPR002076">
    <property type="entry name" value="ELO_fam"/>
</dbReference>
<keyword evidence="7 12" id="KW-1133">Transmembrane helix</keyword>
<proteinExistence type="inferred from homology"/>
<feature type="transmembrane region" description="Helical" evidence="12">
    <location>
        <begin position="183"/>
        <end position="202"/>
    </location>
</feature>
<dbReference type="InterPro" id="IPR030457">
    <property type="entry name" value="ELO_CS"/>
</dbReference>
<keyword evidence="5 12" id="KW-0812">Transmembrane</keyword>
<feature type="transmembrane region" description="Helical" evidence="12">
    <location>
        <begin position="81"/>
        <end position="104"/>
    </location>
</feature>
<sequence length="323" mass="36661">MSSPFKFTIPTVDRPFGFYLWDIISFLSIKFANYDPNTFTFAQDIGLPFSTTTPVLLAIVVYYVVIFGGREVMKNFEPKRLNLLFQIHNLFLTILSLTLFLLLVEQLVPILYNHGILYAICNTGSWTQPIVTVYYVNYITKYLELFDTVFLVLKKKPLTFLHTYHHGATALLCYTQLIGHTSVSWVPIVLNLFVHVIMYWYYFLSASGIRVWWKEWVTRTQIIQFVIDLGFVYFAAYTYFASTYFPWMPNMGSCAGEEFAAIYGCGLLTSYLFLFIAFYIRVYKKSASKAAAKKAAAAAAAASAEAKGSSTAVSGGSVKSRKL</sequence>
<dbReference type="EMBL" id="QQZK01000057">
    <property type="protein sequence ID" value="KAF5099621.1"/>
    <property type="molecule type" value="Genomic_DNA"/>
</dbReference>
<feature type="transmembrane region" description="Helical" evidence="12">
    <location>
        <begin position="16"/>
        <end position="33"/>
    </location>
</feature>
<dbReference type="GO" id="GO:0034626">
    <property type="term" value="P:fatty acid elongation, polyunsaturated fatty acid"/>
    <property type="evidence" value="ECO:0007669"/>
    <property type="project" value="TreeGrafter"/>
</dbReference>
<evidence type="ECO:0000256" key="8">
    <source>
        <dbReference type="ARBA" id="ARBA00023098"/>
    </source>
</evidence>
<dbReference type="GO" id="GO:0030148">
    <property type="term" value="P:sphingolipid biosynthetic process"/>
    <property type="evidence" value="ECO:0007669"/>
    <property type="project" value="TreeGrafter"/>
</dbReference>
<keyword evidence="6 12" id="KW-0276">Fatty acid metabolism</keyword>
<evidence type="ECO:0000256" key="6">
    <source>
        <dbReference type="ARBA" id="ARBA00022832"/>
    </source>
</evidence>
<feature type="transmembrane region" description="Helical" evidence="12">
    <location>
        <begin position="260"/>
        <end position="280"/>
    </location>
</feature>
<organism evidence="14 15">
    <name type="scientific">Geotrichum candidum</name>
    <name type="common">Oospora lactis</name>
    <name type="synonym">Dipodascus geotrichum</name>
    <dbReference type="NCBI Taxonomy" id="1173061"/>
    <lineage>
        <taxon>Eukaryota</taxon>
        <taxon>Fungi</taxon>
        <taxon>Dikarya</taxon>
        <taxon>Ascomycota</taxon>
        <taxon>Saccharomycotina</taxon>
        <taxon>Dipodascomycetes</taxon>
        <taxon>Dipodascales</taxon>
        <taxon>Dipodascaceae</taxon>
        <taxon>Geotrichum</taxon>
    </lineage>
</organism>
<comment type="similarity">
    <text evidence="2 12">Belongs to the ELO family.</text>
</comment>
<dbReference type="Proteomes" id="UP000750522">
    <property type="component" value="Unassembled WGS sequence"/>
</dbReference>
<dbReference type="PROSITE" id="PS01188">
    <property type="entry name" value="ELO"/>
    <property type="match status" value="1"/>
</dbReference>
<dbReference type="GO" id="GO:0042761">
    <property type="term" value="P:very long-chain fatty acid biosynthetic process"/>
    <property type="evidence" value="ECO:0007669"/>
    <property type="project" value="TreeGrafter"/>
</dbReference>
<feature type="transmembrane region" description="Helical" evidence="12">
    <location>
        <begin position="116"/>
        <end position="137"/>
    </location>
</feature>
<keyword evidence="8 12" id="KW-0443">Lipid metabolism</keyword>
<evidence type="ECO:0000256" key="10">
    <source>
        <dbReference type="ARBA" id="ARBA00023160"/>
    </source>
</evidence>
<comment type="catalytic activity">
    <reaction evidence="12">
        <text>an acyl-CoA + malonyl-CoA + H(+) = a 3-oxoacyl-CoA + CO2 + CoA</text>
        <dbReference type="Rhea" id="RHEA:50252"/>
        <dbReference type="ChEBI" id="CHEBI:15378"/>
        <dbReference type="ChEBI" id="CHEBI:16526"/>
        <dbReference type="ChEBI" id="CHEBI:57287"/>
        <dbReference type="ChEBI" id="CHEBI:57384"/>
        <dbReference type="ChEBI" id="CHEBI:58342"/>
        <dbReference type="ChEBI" id="CHEBI:90726"/>
    </reaction>
    <physiologicalReaction direction="left-to-right" evidence="12">
        <dbReference type="Rhea" id="RHEA:50253"/>
    </physiologicalReaction>
</comment>
<reference evidence="14" key="1">
    <citation type="journal article" date="2020" name="Front. Microbiol.">
        <title>Phenotypic and Genetic Characterization of the Cheese Ripening Yeast Geotrichum candidum.</title>
        <authorList>
            <person name="Perkins V."/>
            <person name="Vignola S."/>
            <person name="Lessard M.H."/>
            <person name="Plante P.L."/>
            <person name="Corbeil J."/>
            <person name="Dugat-Bony E."/>
            <person name="Frenette M."/>
            <person name="Labrie S."/>
        </authorList>
    </citation>
    <scope>NUCLEOTIDE SEQUENCE</scope>
    <source>
        <strain evidence="14">LMA-70</strain>
    </source>
</reference>
<evidence type="ECO:0000256" key="9">
    <source>
        <dbReference type="ARBA" id="ARBA00023136"/>
    </source>
</evidence>
<gene>
    <name evidence="14" type="ORF">DV451_002896</name>
</gene>
<evidence type="ECO:0000313" key="15">
    <source>
        <dbReference type="Proteomes" id="UP000750522"/>
    </source>
</evidence>
<dbReference type="AlphaFoldDB" id="A0A9P5G5B8"/>